<dbReference type="InterPro" id="IPR023095">
    <property type="entry name" value="Ade_MeTrfase_dom_2"/>
</dbReference>
<evidence type="ECO:0000256" key="5">
    <source>
        <dbReference type="ARBA" id="ARBA00022691"/>
    </source>
</evidence>
<evidence type="ECO:0000256" key="1">
    <source>
        <dbReference type="ARBA" id="ARBA00006594"/>
    </source>
</evidence>
<dbReference type="GO" id="GO:0009307">
    <property type="term" value="P:DNA restriction-modification system"/>
    <property type="evidence" value="ECO:0007669"/>
    <property type="project" value="InterPro"/>
</dbReference>
<protein>
    <recommendedName>
        <fullName evidence="2">site-specific DNA-methyltransferase (adenine-specific)</fullName>
        <ecNumber evidence="2">2.1.1.72</ecNumber>
    </recommendedName>
</protein>
<dbReference type="GO" id="GO:0009007">
    <property type="term" value="F:site-specific DNA-methyltransferase (adenine-specific) activity"/>
    <property type="evidence" value="ECO:0007669"/>
    <property type="project" value="UniProtKB-EC"/>
</dbReference>
<gene>
    <name evidence="7" type="ordered locus">Deipe_1570</name>
</gene>
<proteinExistence type="inferred from homology"/>
<dbReference type="STRING" id="937777.Deipe_1570"/>
<dbReference type="Gene3D" id="1.10.1020.10">
    <property type="entry name" value="Adenine-specific Methyltransferase, Domain 2"/>
    <property type="match status" value="1"/>
</dbReference>
<dbReference type="PANTHER" id="PTHR30481">
    <property type="entry name" value="DNA ADENINE METHYLASE"/>
    <property type="match status" value="1"/>
</dbReference>
<comment type="catalytic activity">
    <reaction evidence="6">
        <text>a 2'-deoxyadenosine in DNA + S-adenosyl-L-methionine = an N(6)-methyl-2'-deoxyadenosine in DNA + S-adenosyl-L-homocysteine + H(+)</text>
        <dbReference type="Rhea" id="RHEA:15197"/>
        <dbReference type="Rhea" id="RHEA-COMP:12418"/>
        <dbReference type="Rhea" id="RHEA-COMP:12419"/>
        <dbReference type="ChEBI" id="CHEBI:15378"/>
        <dbReference type="ChEBI" id="CHEBI:57856"/>
        <dbReference type="ChEBI" id="CHEBI:59789"/>
        <dbReference type="ChEBI" id="CHEBI:90615"/>
        <dbReference type="ChEBI" id="CHEBI:90616"/>
        <dbReference type="EC" id="2.1.1.72"/>
    </reaction>
</comment>
<dbReference type="KEGG" id="dpd:Deipe_1570"/>
<dbReference type="HOGENOM" id="CLU_1522751_0_0_0"/>
<dbReference type="Gene3D" id="3.40.50.150">
    <property type="entry name" value="Vaccinia Virus protein VP39"/>
    <property type="match status" value="1"/>
</dbReference>
<dbReference type="InterPro" id="IPR029063">
    <property type="entry name" value="SAM-dependent_MTases_sf"/>
</dbReference>
<evidence type="ECO:0000313" key="8">
    <source>
        <dbReference type="Proteomes" id="UP000010467"/>
    </source>
</evidence>
<comment type="similarity">
    <text evidence="1">Belongs to the N(4)/N(6)-methyltransferase family.</text>
</comment>
<keyword evidence="3 7" id="KW-0489">Methyltransferase</keyword>
<evidence type="ECO:0000313" key="7">
    <source>
        <dbReference type="EMBL" id="AFZ67111.1"/>
    </source>
</evidence>
<dbReference type="RefSeq" id="WP_015235419.1">
    <property type="nucleotide sequence ID" value="NC_019793.1"/>
</dbReference>
<name>K9ZZV5_DEIPD</name>
<keyword evidence="8" id="KW-1185">Reference proteome</keyword>
<accession>K9ZZV5</accession>
<dbReference type="GO" id="GO:1904047">
    <property type="term" value="F:S-adenosyl-L-methionine binding"/>
    <property type="evidence" value="ECO:0007669"/>
    <property type="project" value="TreeGrafter"/>
</dbReference>
<keyword evidence="4" id="KW-0808">Transferase</keyword>
<dbReference type="EMBL" id="CP003382">
    <property type="protein sequence ID" value="AFZ67111.1"/>
    <property type="molecule type" value="Genomic_DNA"/>
</dbReference>
<dbReference type="InterPro" id="IPR012327">
    <property type="entry name" value="MeTrfase_D12"/>
</dbReference>
<dbReference type="AlphaFoldDB" id="K9ZZV5"/>
<dbReference type="GO" id="GO:0032259">
    <property type="term" value="P:methylation"/>
    <property type="evidence" value="ECO:0007669"/>
    <property type="project" value="UniProtKB-KW"/>
</dbReference>
<dbReference type="GO" id="GO:0043565">
    <property type="term" value="F:sequence-specific DNA binding"/>
    <property type="evidence" value="ECO:0007669"/>
    <property type="project" value="TreeGrafter"/>
</dbReference>
<dbReference type="SUPFAM" id="SSF53335">
    <property type="entry name" value="S-adenosyl-L-methionine-dependent methyltransferases"/>
    <property type="match status" value="1"/>
</dbReference>
<sequence>MTATTYRAPFPYFGGKSKVAARVWERFGDVGNYVEPFFGSGAVLLGRPHSPRTETVNDLDGFICNFWRAVLADPEGVAAWADHPVNELDLHARHAWLVAQRERLTTQLREDPDAFDAKVAGWWVWGISQWIGSGWCTQPKWEGRASAQRERIWFSPHCLPPVRVRSVQHDLFGGES</sequence>
<dbReference type="PATRIC" id="fig|937777.3.peg.1572"/>
<dbReference type="EC" id="2.1.1.72" evidence="2"/>
<dbReference type="Proteomes" id="UP000010467">
    <property type="component" value="Chromosome"/>
</dbReference>
<keyword evidence="5" id="KW-0949">S-adenosyl-L-methionine</keyword>
<evidence type="ECO:0000256" key="4">
    <source>
        <dbReference type="ARBA" id="ARBA00022679"/>
    </source>
</evidence>
<dbReference type="eggNOG" id="COG0338">
    <property type="taxonomic scope" value="Bacteria"/>
</dbReference>
<dbReference type="OrthoDB" id="70570at2"/>
<dbReference type="Pfam" id="PF02086">
    <property type="entry name" value="MethyltransfD12"/>
    <property type="match status" value="1"/>
</dbReference>
<evidence type="ECO:0000256" key="6">
    <source>
        <dbReference type="ARBA" id="ARBA00047942"/>
    </source>
</evidence>
<dbReference type="GO" id="GO:0006298">
    <property type="term" value="P:mismatch repair"/>
    <property type="evidence" value="ECO:0007669"/>
    <property type="project" value="TreeGrafter"/>
</dbReference>
<organism evidence="7 8">
    <name type="scientific">Deinococcus peraridilitoris (strain DSM 19664 / LMG 22246 / CIP 109416 / KR-200)</name>
    <dbReference type="NCBI Taxonomy" id="937777"/>
    <lineage>
        <taxon>Bacteria</taxon>
        <taxon>Thermotogati</taxon>
        <taxon>Deinococcota</taxon>
        <taxon>Deinococci</taxon>
        <taxon>Deinococcales</taxon>
        <taxon>Deinococcaceae</taxon>
        <taxon>Deinococcus</taxon>
    </lineage>
</organism>
<evidence type="ECO:0000256" key="3">
    <source>
        <dbReference type="ARBA" id="ARBA00022603"/>
    </source>
</evidence>
<evidence type="ECO:0000256" key="2">
    <source>
        <dbReference type="ARBA" id="ARBA00011900"/>
    </source>
</evidence>
<reference evidence="8" key="1">
    <citation type="submission" date="2012-03" db="EMBL/GenBank/DDBJ databases">
        <title>Complete sequence of chromosome of Deinococcus peraridilitoris DSM 19664.</title>
        <authorList>
            <person name="Lucas S."/>
            <person name="Copeland A."/>
            <person name="Lapidus A."/>
            <person name="Glavina del Rio T."/>
            <person name="Dalin E."/>
            <person name="Tice H."/>
            <person name="Bruce D."/>
            <person name="Goodwin L."/>
            <person name="Pitluck S."/>
            <person name="Peters L."/>
            <person name="Mikhailova N."/>
            <person name="Lu M."/>
            <person name="Kyrpides N."/>
            <person name="Mavromatis K."/>
            <person name="Ivanova N."/>
            <person name="Brettin T."/>
            <person name="Detter J.C."/>
            <person name="Han C."/>
            <person name="Larimer F."/>
            <person name="Land M."/>
            <person name="Hauser L."/>
            <person name="Markowitz V."/>
            <person name="Cheng J.-F."/>
            <person name="Hugenholtz P."/>
            <person name="Woyke T."/>
            <person name="Wu D."/>
            <person name="Pukall R."/>
            <person name="Steenblock K."/>
            <person name="Brambilla E."/>
            <person name="Klenk H.-P."/>
            <person name="Eisen J.A."/>
        </authorList>
    </citation>
    <scope>NUCLEOTIDE SEQUENCE [LARGE SCALE GENOMIC DNA]</scope>
    <source>
        <strain evidence="8">DSM 19664 / LMG 22246 / CIP 109416 / KR-200</strain>
    </source>
</reference>